<evidence type="ECO:0000313" key="5">
    <source>
        <dbReference type="Proteomes" id="UP000230935"/>
    </source>
</evidence>
<dbReference type="Proteomes" id="UP000230935">
    <property type="component" value="Unassembled WGS sequence"/>
</dbReference>
<dbReference type="AlphaFoldDB" id="A0A2H0W1D3"/>
<evidence type="ECO:0000259" key="3">
    <source>
        <dbReference type="Pfam" id="PF26514"/>
    </source>
</evidence>
<protein>
    <recommendedName>
        <fullName evidence="3">DUF8173 domain-containing protein</fullName>
    </recommendedName>
</protein>
<feature type="domain" description="DUF8173" evidence="3">
    <location>
        <begin position="238"/>
        <end position="379"/>
    </location>
</feature>
<evidence type="ECO:0000256" key="1">
    <source>
        <dbReference type="SAM" id="Phobius"/>
    </source>
</evidence>
<dbReference type="EMBL" id="PEZZ01000017">
    <property type="protein sequence ID" value="PIS05185.1"/>
    <property type="molecule type" value="Genomic_DNA"/>
</dbReference>
<dbReference type="Pfam" id="PF26514">
    <property type="entry name" value="DUF8173"/>
    <property type="match status" value="1"/>
</dbReference>
<keyword evidence="1" id="KW-0472">Membrane</keyword>
<feature type="transmembrane region" description="Helical" evidence="1">
    <location>
        <begin position="277"/>
        <end position="302"/>
    </location>
</feature>
<feature type="transmembrane region" description="Helical" evidence="1">
    <location>
        <begin position="234"/>
        <end position="256"/>
    </location>
</feature>
<feature type="transmembrane region" description="Helical" evidence="1">
    <location>
        <begin position="308"/>
        <end position="329"/>
    </location>
</feature>
<evidence type="ECO:0000256" key="2">
    <source>
        <dbReference type="SAM" id="SignalP"/>
    </source>
</evidence>
<keyword evidence="2" id="KW-0732">Signal</keyword>
<comment type="caution">
    <text evidence="4">The sequence shown here is derived from an EMBL/GenBank/DDBJ whole genome shotgun (WGS) entry which is preliminary data.</text>
</comment>
<sequence>MHFFNRKIFLSLAAISFLVVPLAALAFNFETGPSVYVGEEDIVDGNLIATGNSIEIHGTIVGDVFAAGAFVLVTGDVEGDVFAAGQTVKITGDVGGSVRVAGSAVEVGGNVAHNVNAAGGSVTIAKDASVGWDVYAGAGSLDIRGPVGGNVAAGVGNLVVASVIEKDVKVGLDDQGQMIVNPEGEINGNVTYYSNKEDQLLVREGGSIAGEVSYQLPKHKKDIPVNPRKLAAGYFFLKLISLFSLILVGLVFVALAPKAVTQIHQAMIEKPLTKVGWGLVYAIVTPFVIILLALTVIGIPLALILIPIYVIALWFSKVFAGISLGLLFMQSVVKKNKPSGGLILPMIIGMIIFIVLTFLPLIGGLIKIALILWALGGVMAFKRVVLEQYR</sequence>
<name>A0A2H0W1D3_9BACT</name>
<reference evidence="5" key="1">
    <citation type="submission" date="2017-09" db="EMBL/GenBank/DDBJ databases">
        <title>Depth-based differentiation of microbial function through sediment-hosted aquifers and enrichment of novel symbionts in the deep terrestrial subsurface.</title>
        <authorList>
            <person name="Probst A.J."/>
            <person name="Ladd B."/>
            <person name="Jarett J.K."/>
            <person name="Geller-Mcgrath D.E."/>
            <person name="Sieber C.M.K."/>
            <person name="Emerson J.B."/>
            <person name="Anantharaman K."/>
            <person name="Thomas B.C."/>
            <person name="Malmstrom R."/>
            <person name="Stieglmeier M."/>
            <person name="Klingl A."/>
            <person name="Woyke T."/>
            <person name="Ryan C.M."/>
            <person name="Banfield J.F."/>
        </authorList>
    </citation>
    <scope>NUCLEOTIDE SEQUENCE [LARGE SCALE GENOMIC DNA]</scope>
</reference>
<feature type="transmembrane region" description="Helical" evidence="1">
    <location>
        <begin position="368"/>
        <end position="386"/>
    </location>
</feature>
<keyword evidence="1" id="KW-1133">Transmembrane helix</keyword>
<proteinExistence type="predicted"/>
<organism evidence="4 5">
    <name type="scientific">Candidatus Buchananbacteria bacterium CG10_big_fil_rev_8_21_14_0_10_42_9</name>
    <dbReference type="NCBI Taxonomy" id="1974526"/>
    <lineage>
        <taxon>Bacteria</taxon>
        <taxon>Candidatus Buchananiibacteriota</taxon>
    </lineage>
</organism>
<feature type="transmembrane region" description="Helical" evidence="1">
    <location>
        <begin position="341"/>
        <end position="362"/>
    </location>
</feature>
<feature type="signal peptide" evidence="2">
    <location>
        <begin position="1"/>
        <end position="26"/>
    </location>
</feature>
<gene>
    <name evidence="4" type="ORF">COT81_02500</name>
</gene>
<evidence type="ECO:0000313" key="4">
    <source>
        <dbReference type="EMBL" id="PIS05185.1"/>
    </source>
</evidence>
<dbReference type="InterPro" id="IPR058486">
    <property type="entry name" value="DUF8173"/>
</dbReference>
<keyword evidence="1" id="KW-0812">Transmembrane</keyword>
<feature type="chain" id="PRO_5013641593" description="DUF8173 domain-containing protein" evidence="2">
    <location>
        <begin position="27"/>
        <end position="390"/>
    </location>
</feature>
<accession>A0A2H0W1D3</accession>